<keyword evidence="7 12" id="KW-0269">Exonuclease</keyword>
<feature type="compositionally biased region" description="Low complexity" evidence="13">
    <location>
        <begin position="520"/>
        <end position="535"/>
    </location>
</feature>
<evidence type="ECO:0000256" key="9">
    <source>
        <dbReference type="ARBA" id="ARBA00023128"/>
    </source>
</evidence>
<comment type="similarity">
    <text evidence="12">Belongs to the XPG/RAD2 endonuclease family. EXO1 subfamily.</text>
</comment>
<feature type="region of interest" description="Disordered" evidence="13">
    <location>
        <begin position="592"/>
        <end position="622"/>
    </location>
</feature>
<keyword evidence="3 12" id="KW-0540">Nuclease</keyword>
<evidence type="ECO:0000256" key="11">
    <source>
        <dbReference type="ARBA" id="ARBA00023242"/>
    </source>
</evidence>
<feature type="compositionally biased region" description="Basic and acidic residues" evidence="13">
    <location>
        <begin position="613"/>
        <end position="622"/>
    </location>
</feature>
<dbReference type="InterPro" id="IPR044752">
    <property type="entry name" value="PIN-like_EXO1"/>
</dbReference>
<keyword evidence="12" id="KW-0479">Metal-binding</keyword>
<evidence type="ECO:0000256" key="3">
    <source>
        <dbReference type="ARBA" id="ARBA00022722"/>
    </source>
</evidence>
<evidence type="ECO:0000256" key="13">
    <source>
        <dbReference type="SAM" id="MobiDB-lite"/>
    </source>
</evidence>
<dbReference type="Gene3D" id="1.10.150.20">
    <property type="entry name" value="5' to 3' exonuclease, C-terminal subdomain"/>
    <property type="match status" value="1"/>
</dbReference>
<dbReference type="CDD" id="cd09857">
    <property type="entry name" value="PIN_EXO1"/>
    <property type="match status" value="1"/>
</dbReference>
<dbReference type="InterPro" id="IPR036279">
    <property type="entry name" value="5-3_exonuclease_C_sf"/>
</dbReference>
<dbReference type="Proteomes" id="UP000009168">
    <property type="component" value="Unassembled WGS sequence"/>
</dbReference>
<dbReference type="Pfam" id="PF00752">
    <property type="entry name" value="XPG_N"/>
    <property type="match status" value="1"/>
</dbReference>
<comment type="subcellular location">
    <subcellularLocation>
        <location evidence="1 12">Nucleus</location>
    </subcellularLocation>
</comment>
<dbReference type="GO" id="GO:0006281">
    <property type="term" value="P:DNA repair"/>
    <property type="evidence" value="ECO:0007669"/>
    <property type="project" value="UniProtKB-UniRule"/>
</dbReference>
<evidence type="ECO:0000313" key="16">
    <source>
        <dbReference type="EMBL" id="EAR83942.2"/>
    </source>
</evidence>
<dbReference type="InParanoid" id="I7LSZ2"/>
<dbReference type="InterPro" id="IPR029060">
    <property type="entry name" value="PIN-like_dom_sf"/>
</dbReference>
<evidence type="ECO:0000256" key="7">
    <source>
        <dbReference type="ARBA" id="ARBA00022839"/>
    </source>
</evidence>
<dbReference type="EMBL" id="GG662514">
    <property type="protein sequence ID" value="EAR83942.2"/>
    <property type="molecule type" value="Genomic_DNA"/>
</dbReference>
<evidence type="ECO:0000259" key="15">
    <source>
        <dbReference type="SMART" id="SM00485"/>
    </source>
</evidence>
<evidence type="ECO:0000256" key="2">
    <source>
        <dbReference type="ARBA" id="ARBA00022553"/>
    </source>
</evidence>
<evidence type="ECO:0000256" key="8">
    <source>
        <dbReference type="ARBA" id="ARBA00023125"/>
    </source>
</evidence>
<keyword evidence="5 12" id="KW-0227">DNA damage</keyword>
<keyword evidence="12" id="KW-0460">Magnesium</keyword>
<dbReference type="OrthoDB" id="26491at2759"/>
<keyword evidence="9" id="KW-0496">Mitochondrion</keyword>
<keyword evidence="12" id="KW-0228">DNA excision</keyword>
<evidence type="ECO:0000256" key="5">
    <source>
        <dbReference type="ARBA" id="ARBA00022763"/>
    </source>
</evidence>
<feature type="region of interest" description="Disordered" evidence="13">
    <location>
        <begin position="518"/>
        <end position="537"/>
    </location>
</feature>
<dbReference type="STRING" id="312017.I7LSZ2"/>
<dbReference type="SMART" id="SM00484">
    <property type="entry name" value="XPGI"/>
    <property type="match status" value="1"/>
</dbReference>
<dbReference type="GO" id="GO:0005634">
    <property type="term" value="C:nucleus"/>
    <property type="evidence" value="ECO:0007669"/>
    <property type="project" value="UniProtKB-SubCell"/>
</dbReference>
<dbReference type="CDD" id="cd09901">
    <property type="entry name" value="H3TH_FEN1-like"/>
    <property type="match status" value="1"/>
</dbReference>
<keyword evidence="17" id="KW-1185">Reference proteome</keyword>
<dbReference type="PRINTS" id="PR00853">
    <property type="entry name" value="XPGRADSUPER"/>
</dbReference>
<evidence type="ECO:0000256" key="1">
    <source>
        <dbReference type="ARBA" id="ARBA00004123"/>
    </source>
</evidence>
<keyword evidence="10 12" id="KW-0234">DNA repair</keyword>
<dbReference type="GO" id="GO:0003677">
    <property type="term" value="F:DNA binding"/>
    <property type="evidence" value="ECO:0007669"/>
    <property type="project" value="UniProtKB-UniRule"/>
</dbReference>
<dbReference type="KEGG" id="tet:TTHERM_00773520"/>
<gene>
    <name evidence="16" type="ORF">TTHERM_00773520</name>
</gene>
<dbReference type="InterPro" id="IPR006084">
    <property type="entry name" value="XPG/Rad2"/>
</dbReference>
<dbReference type="SMART" id="SM00485">
    <property type="entry name" value="XPGN"/>
    <property type="match status" value="1"/>
</dbReference>
<dbReference type="RefSeq" id="XP_001031605.2">
    <property type="nucleotide sequence ID" value="XM_001031605.2"/>
</dbReference>
<keyword evidence="4" id="KW-0255">Endonuclease</keyword>
<dbReference type="InterPro" id="IPR006086">
    <property type="entry name" value="XPG-I_dom"/>
</dbReference>
<reference evidence="17" key="1">
    <citation type="journal article" date="2006" name="PLoS Biol.">
        <title>Macronuclear genome sequence of the ciliate Tetrahymena thermophila, a model eukaryote.</title>
        <authorList>
            <person name="Eisen J.A."/>
            <person name="Coyne R.S."/>
            <person name="Wu M."/>
            <person name="Wu D."/>
            <person name="Thiagarajan M."/>
            <person name="Wortman J.R."/>
            <person name="Badger J.H."/>
            <person name="Ren Q."/>
            <person name="Amedeo P."/>
            <person name="Jones K.M."/>
            <person name="Tallon L.J."/>
            <person name="Delcher A.L."/>
            <person name="Salzberg S.L."/>
            <person name="Silva J.C."/>
            <person name="Haas B.J."/>
            <person name="Majoros W.H."/>
            <person name="Farzad M."/>
            <person name="Carlton J.M."/>
            <person name="Smith R.K. Jr."/>
            <person name="Garg J."/>
            <person name="Pearlman R.E."/>
            <person name="Karrer K.M."/>
            <person name="Sun L."/>
            <person name="Manning G."/>
            <person name="Elde N.C."/>
            <person name="Turkewitz A.P."/>
            <person name="Asai D.J."/>
            <person name="Wilkes D.E."/>
            <person name="Wang Y."/>
            <person name="Cai H."/>
            <person name="Collins K."/>
            <person name="Stewart B.A."/>
            <person name="Lee S.R."/>
            <person name="Wilamowska K."/>
            <person name="Weinberg Z."/>
            <person name="Ruzzo W.L."/>
            <person name="Wloga D."/>
            <person name="Gaertig J."/>
            <person name="Frankel J."/>
            <person name="Tsao C.-C."/>
            <person name="Gorovsky M.A."/>
            <person name="Keeling P.J."/>
            <person name="Waller R.F."/>
            <person name="Patron N.J."/>
            <person name="Cherry J.M."/>
            <person name="Stover N.A."/>
            <person name="Krieger C.J."/>
            <person name="del Toro C."/>
            <person name="Ryder H.F."/>
            <person name="Williamson S.C."/>
            <person name="Barbeau R.A."/>
            <person name="Hamilton E.P."/>
            <person name="Orias E."/>
        </authorList>
    </citation>
    <scope>NUCLEOTIDE SEQUENCE [LARGE SCALE GENOMIC DNA]</scope>
    <source>
        <strain evidence="17">SB210</strain>
    </source>
</reference>
<keyword evidence="6 12" id="KW-0378">Hydrolase</keyword>
<dbReference type="GO" id="GO:0017108">
    <property type="term" value="F:5'-flap endonuclease activity"/>
    <property type="evidence" value="ECO:0007669"/>
    <property type="project" value="TreeGrafter"/>
</dbReference>
<comment type="function">
    <text evidence="12">5'-&gt;3' double-stranded DNA exonuclease which may also possess a cryptic 3'-&gt;5' double-stranded DNA exonuclease activity. Functions in DNA mismatch repair.</text>
</comment>
<dbReference type="FunFam" id="3.40.50.1010:FF:000111">
    <property type="entry name" value="Exonuclease 1"/>
    <property type="match status" value="1"/>
</dbReference>
<evidence type="ECO:0000256" key="4">
    <source>
        <dbReference type="ARBA" id="ARBA00022759"/>
    </source>
</evidence>
<dbReference type="InterPro" id="IPR006085">
    <property type="entry name" value="XPG_DNA_repair_N"/>
</dbReference>
<evidence type="ECO:0000259" key="14">
    <source>
        <dbReference type="SMART" id="SM00484"/>
    </source>
</evidence>
<feature type="compositionally biased region" description="Low complexity" evidence="13">
    <location>
        <begin position="595"/>
        <end position="611"/>
    </location>
</feature>
<comment type="cofactor">
    <cofactor evidence="12">
        <name>Mg(2+)</name>
        <dbReference type="ChEBI" id="CHEBI:18420"/>
    </cofactor>
    <text evidence="12">Binds 2 magnesium ions per subunit. They probably participate in the reaction catalyzed by the enzyme. May bind an additional third magnesium ion after substrate binding.</text>
</comment>
<dbReference type="eggNOG" id="KOG2518">
    <property type="taxonomic scope" value="Eukaryota"/>
</dbReference>
<evidence type="ECO:0000256" key="12">
    <source>
        <dbReference type="RuleBase" id="RU910737"/>
    </source>
</evidence>
<feature type="domain" description="XPG-I" evidence="14">
    <location>
        <begin position="138"/>
        <end position="206"/>
    </location>
</feature>
<accession>I7LSZ2</accession>
<evidence type="ECO:0000256" key="10">
    <source>
        <dbReference type="ARBA" id="ARBA00023204"/>
    </source>
</evidence>
<dbReference type="SUPFAM" id="SSF47807">
    <property type="entry name" value="5' to 3' exonuclease, C-terminal subdomain"/>
    <property type="match status" value="1"/>
</dbReference>
<name>I7LSZ2_TETTS</name>
<proteinExistence type="inferred from homology"/>
<dbReference type="Pfam" id="PF00867">
    <property type="entry name" value="XPG_I"/>
    <property type="match status" value="1"/>
</dbReference>
<dbReference type="EC" id="3.1.-.-" evidence="12"/>
<keyword evidence="11 12" id="KW-0539">Nucleus</keyword>
<protein>
    <recommendedName>
        <fullName evidence="12">Exonuclease 1</fullName>
        <ecNumber evidence="12">3.1.-.-</ecNumber>
    </recommendedName>
</protein>
<keyword evidence="2" id="KW-0597">Phosphoprotein</keyword>
<keyword evidence="12" id="KW-0267">Excision nuclease</keyword>
<dbReference type="GeneID" id="7823677"/>
<dbReference type="PANTHER" id="PTHR11081">
    <property type="entry name" value="FLAP ENDONUCLEASE FAMILY MEMBER"/>
    <property type="match status" value="1"/>
</dbReference>
<organism evidence="16 17">
    <name type="scientific">Tetrahymena thermophila (strain SB210)</name>
    <dbReference type="NCBI Taxonomy" id="312017"/>
    <lineage>
        <taxon>Eukaryota</taxon>
        <taxon>Sar</taxon>
        <taxon>Alveolata</taxon>
        <taxon>Ciliophora</taxon>
        <taxon>Intramacronucleata</taxon>
        <taxon>Oligohymenophorea</taxon>
        <taxon>Hymenostomatida</taxon>
        <taxon>Tetrahymenina</taxon>
        <taxon>Tetrahymenidae</taxon>
        <taxon>Tetrahymena</taxon>
    </lineage>
</organism>
<evidence type="ECO:0000313" key="17">
    <source>
        <dbReference type="Proteomes" id="UP000009168"/>
    </source>
</evidence>
<evidence type="ECO:0000256" key="6">
    <source>
        <dbReference type="ARBA" id="ARBA00022801"/>
    </source>
</evidence>
<feature type="region of interest" description="Disordered" evidence="13">
    <location>
        <begin position="567"/>
        <end position="586"/>
    </location>
</feature>
<dbReference type="SUPFAM" id="SSF88723">
    <property type="entry name" value="PIN domain-like"/>
    <property type="match status" value="1"/>
</dbReference>
<keyword evidence="8 12" id="KW-0238">DNA-binding</keyword>
<dbReference type="GO" id="GO:0046872">
    <property type="term" value="F:metal ion binding"/>
    <property type="evidence" value="ECO:0007669"/>
    <property type="project" value="UniProtKB-UniRule"/>
</dbReference>
<dbReference type="GO" id="GO:0035312">
    <property type="term" value="F:5'-3' DNA exonuclease activity"/>
    <property type="evidence" value="ECO:0007669"/>
    <property type="project" value="UniProtKB-UniRule"/>
</dbReference>
<dbReference type="AlphaFoldDB" id="I7LSZ2"/>
<dbReference type="PANTHER" id="PTHR11081:SF8">
    <property type="entry name" value="EXONUCLEASE 1"/>
    <property type="match status" value="1"/>
</dbReference>
<dbReference type="Gene3D" id="3.40.50.1010">
    <property type="entry name" value="5'-nuclease"/>
    <property type="match status" value="1"/>
</dbReference>
<feature type="domain" description="XPG N-terminal" evidence="15">
    <location>
        <begin position="1"/>
        <end position="99"/>
    </location>
</feature>
<sequence length="622" mass="73116">MGIQGLQNLIKPALEFTSLHQFKGQKAAIDAMSFLYKGCYGYSYQLNKGEQTREYMLFLLRIVRVVKLNGIEPIVVFDGRNLKAKDFTIKKREETKEKNLQKANELMEQGNKNEAIKYYQRCLRVNKEMIYDTIDMLRANNIEYLISPYEADSQVAYLVKSQQADFAITEDSDLICYSCPKIVFKLSLDSSCQYLDLLKYCNSLQERSNLQSEALRCFLSQNELNRIYICIMAGSDYFPSIQGIGIKKAIDLFYRCGTFKNVMQKLRLEPKIRPLIPENYDMFVEKVALIFRYQRVFDMNTKQLITLNPVPEDFSQEDERLIGEQIPHFDEVSQGLRHIYSLEKRELVEIDMKTYFTSKSEKKKFIIQAQNNSTNNDFSNLQQTNENEKLHYNQYQVNSDQIKKLLKPQEVQQLQELKKKQEEELYELIDTYNEELGDFNFDNANNQDENPNGEDENFAKFGQSYLYSDDFQIQKKNNSDYTSYLENLCNSFLQDYQQFLKNEDSQVRVQTQIVRRASSNLNEQQENQDINNQENQNKKTILHNPFAKKSNKLNSYQPDSLDDLNLQRKLSPSKTPSKKVISDNKFMYKDEANMQNSNEKYSNQKSNSQKKVTMKDFFSKKK</sequence>